<evidence type="ECO:0000313" key="11">
    <source>
        <dbReference type="Proteomes" id="UP001237642"/>
    </source>
</evidence>
<accession>A0AAD8HGK7</accession>
<dbReference type="PANTHER" id="PTHR32285">
    <property type="entry name" value="PROTEIN TRICHOME BIREFRINGENCE-LIKE 9-RELATED"/>
    <property type="match status" value="1"/>
</dbReference>
<evidence type="ECO:0000313" key="10">
    <source>
        <dbReference type="EMBL" id="KAK1365785.1"/>
    </source>
</evidence>
<evidence type="ECO:0000256" key="4">
    <source>
        <dbReference type="ARBA" id="ARBA00022968"/>
    </source>
</evidence>
<dbReference type="Pfam" id="PF14416">
    <property type="entry name" value="PMR5N"/>
    <property type="match status" value="1"/>
</dbReference>
<dbReference type="GO" id="GO:0005794">
    <property type="term" value="C:Golgi apparatus"/>
    <property type="evidence" value="ECO:0007669"/>
    <property type="project" value="TreeGrafter"/>
</dbReference>
<keyword evidence="11" id="KW-1185">Reference proteome</keyword>
<evidence type="ECO:0000259" key="8">
    <source>
        <dbReference type="Pfam" id="PF13839"/>
    </source>
</evidence>
<dbReference type="GO" id="GO:0016020">
    <property type="term" value="C:membrane"/>
    <property type="evidence" value="ECO:0007669"/>
    <property type="project" value="UniProtKB-SubCell"/>
</dbReference>
<dbReference type="InterPro" id="IPR025846">
    <property type="entry name" value="TBL_N"/>
</dbReference>
<dbReference type="EMBL" id="JAUIZM010000009">
    <property type="protein sequence ID" value="KAK1365785.1"/>
    <property type="molecule type" value="Genomic_DNA"/>
</dbReference>
<evidence type="ECO:0000256" key="7">
    <source>
        <dbReference type="SAM" id="Phobius"/>
    </source>
</evidence>
<comment type="caution">
    <text evidence="10">The sequence shown here is derived from an EMBL/GenBank/DDBJ whole genome shotgun (WGS) entry which is preliminary data.</text>
</comment>
<evidence type="ECO:0000256" key="3">
    <source>
        <dbReference type="ARBA" id="ARBA00022692"/>
    </source>
</evidence>
<feature type="domain" description="Trichome birefringence-like C-terminal" evidence="8">
    <location>
        <begin position="142"/>
        <end position="393"/>
    </location>
</feature>
<sequence>MGSSNPLKDYHSSSLMRNKLISWTVYTLLSIAFIRFYFYPYFPLLSSPTQDQFLPTNSILITSTSSPYIYSPPSLQEEEKPHVESTTCDYTNGEWVHDKQGPMYNGTSCGTIKKGQNCMGHGRPDTGYLYWKWKPNGCQVPRNGEDDKFRRWNFPSHNVNVSIYWSPFLVKGIEKSADGGPDYNRLFLDSVDERWASDLGSIDMLVLSIGHWFLHPAVYFDGDKVLGCHVCTGANYTEIGFYGVYGKAMETTLKAIMKRRGSRVGSDRKGSIDVIVTTFTPAHFQGEWDKLGACSKIKPYKEGEMELANMDAEMRKSELDVVKVAKKKAKRYKNLRLEAVDVTKLALMRPDGHPGPYMNPHPFANGVEERVQNDCVHWCLPGPIDTWNEILVDVMRRWNGKYSTRVE</sequence>
<organism evidence="10 11">
    <name type="scientific">Heracleum sosnowskyi</name>
    <dbReference type="NCBI Taxonomy" id="360622"/>
    <lineage>
        <taxon>Eukaryota</taxon>
        <taxon>Viridiplantae</taxon>
        <taxon>Streptophyta</taxon>
        <taxon>Embryophyta</taxon>
        <taxon>Tracheophyta</taxon>
        <taxon>Spermatophyta</taxon>
        <taxon>Magnoliopsida</taxon>
        <taxon>eudicotyledons</taxon>
        <taxon>Gunneridae</taxon>
        <taxon>Pentapetalae</taxon>
        <taxon>asterids</taxon>
        <taxon>campanulids</taxon>
        <taxon>Apiales</taxon>
        <taxon>Apiaceae</taxon>
        <taxon>Apioideae</taxon>
        <taxon>apioid superclade</taxon>
        <taxon>Tordylieae</taxon>
        <taxon>Tordyliinae</taxon>
        <taxon>Heracleum</taxon>
    </lineage>
</organism>
<feature type="domain" description="Trichome birefringence-like N-terminal" evidence="9">
    <location>
        <begin position="87"/>
        <end position="139"/>
    </location>
</feature>
<keyword evidence="4" id="KW-0735">Signal-anchor</keyword>
<evidence type="ECO:0000256" key="2">
    <source>
        <dbReference type="ARBA" id="ARBA00007727"/>
    </source>
</evidence>
<dbReference type="AlphaFoldDB" id="A0AAD8HGK7"/>
<evidence type="ECO:0000256" key="5">
    <source>
        <dbReference type="ARBA" id="ARBA00022989"/>
    </source>
</evidence>
<keyword evidence="6 7" id="KW-0472">Membrane</keyword>
<dbReference type="InterPro" id="IPR029962">
    <property type="entry name" value="TBL"/>
</dbReference>
<dbReference type="Proteomes" id="UP001237642">
    <property type="component" value="Unassembled WGS sequence"/>
</dbReference>
<dbReference type="Pfam" id="PF13839">
    <property type="entry name" value="PC-Esterase"/>
    <property type="match status" value="1"/>
</dbReference>
<evidence type="ECO:0000256" key="6">
    <source>
        <dbReference type="ARBA" id="ARBA00023136"/>
    </source>
</evidence>
<protein>
    <submittedName>
        <fullName evidence="10">Protein ALTERED XYLOGLUCAN 4</fullName>
    </submittedName>
</protein>
<dbReference type="PANTHER" id="PTHR32285:SF57">
    <property type="entry name" value="XYLOGLUCAN O-ACETYLTRANSFERASE 1"/>
    <property type="match status" value="1"/>
</dbReference>
<reference evidence="10" key="2">
    <citation type="submission" date="2023-05" db="EMBL/GenBank/DDBJ databases">
        <authorList>
            <person name="Schelkunov M.I."/>
        </authorList>
    </citation>
    <scope>NUCLEOTIDE SEQUENCE</scope>
    <source>
        <strain evidence="10">Hsosn_3</strain>
        <tissue evidence="10">Leaf</tissue>
    </source>
</reference>
<gene>
    <name evidence="10" type="ORF">POM88_041346</name>
</gene>
<evidence type="ECO:0000256" key="1">
    <source>
        <dbReference type="ARBA" id="ARBA00004167"/>
    </source>
</evidence>
<keyword evidence="5 7" id="KW-1133">Transmembrane helix</keyword>
<evidence type="ECO:0000259" key="9">
    <source>
        <dbReference type="Pfam" id="PF14416"/>
    </source>
</evidence>
<comment type="similarity">
    <text evidence="2">Belongs to the PC-esterase family. TBL subfamily.</text>
</comment>
<name>A0AAD8HGK7_9APIA</name>
<reference evidence="10" key="1">
    <citation type="submission" date="2023-02" db="EMBL/GenBank/DDBJ databases">
        <title>Genome of toxic invasive species Heracleum sosnowskyi carries increased number of genes despite the absence of recent whole-genome duplications.</title>
        <authorList>
            <person name="Schelkunov M."/>
            <person name="Shtratnikova V."/>
            <person name="Makarenko M."/>
            <person name="Klepikova A."/>
            <person name="Omelchenko D."/>
            <person name="Novikova G."/>
            <person name="Obukhova E."/>
            <person name="Bogdanov V."/>
            <person name="Penin A."/>
            <person name="Logacheva M."/>
        </authorList>
    </citation>
    <scope>NUCLEOTIDE SEQUENCE</scope>
    <source>
        <strain evidence="10">Hsosn_3</strain>
        <tissue evidence="10">Leaf</tissue>
    </source>
</reference>
<keyword evidence="3 7" id="KW-0812">Transmembrane</keyword>
<dbReference type="GO" id="GO:0016413">
    <property type="term" value="F:O-acetyltransferase activity"/>
    <property type="evidence" value="ECO:0007669"/>
    <property type="project" value="InterPro"/>
</dbReference>
<feature type="transmembrane region" description="Helical" evidence="7">
    <location>
        <begin position="20"/>
        <end position="42"/>
    </location>
</feature>
<proteinExistence type="inferred from homology"/>
<dbReference type="InterPro" id="IPR026057">
    <property type="entry name" value="TBL_C"/>
</dbReference>
<comment type="subcellular location">
    <subcellularLocation>
        <location evidence="1">Membrane</location>
        <topology evidence="1">Single-pass membrane protein</topology>
    </subcellularLocation>
</comment>